<dbReference type="InterPro" id="IPR013012">
    <property type="entry name" value="PTS_EIIB_3"/>
</dbReference>
<feature type="modified residue" description="Phosphocysteine; by EIIA" evidence="7">
    <location>
        <position position="10"/>
    </location>
</feature>
<organism evidence="9 10">
    <name type="scientific">Robertmurraya siralis</name>
    <dbReference type="NCBI Taxonomy" id="77777"/>
    <lineage>
        <taxon>Bacteria</taxon>
        <taxon>Bacillati</taxon>
        <taxon>Bacillota</taxon>
        <taxon>Bacilli</taxon>
        <taxon>Bacillales</taxon>
        <taxon>Bacillaceae</taxon>
        <taxon>Robertmurraya</taxon>
    </lineage>
</organism>
<dbReference type="RefSeq" id="WP_095311962.1">
    <property type="nucleotide sequence ID" value="NZ_BORC01000010.1"/>
</dbReference>
<gene>
    <name evidence="9" type="ORF">J27TS8_41170</name>
</gene>
<dbReference type="AlphaFoldDB" id="A0A919WM44"/>
<name>A0A919WM44_9BACI</name>
<accession>A0A919WM44</accession>
<evidence type="ECO:0000313" key="10">
    <source>
        <dbReference type="Proteomes" id="UP000682111"/>
    </source>
</evidence>
<keyword evidence="4" id="KW-0808">Transferase</keyword>
<dbReference type="PANTHER" id="PTHR34581:SF2">
    <property type="entry name" value="PTS SYSTEM N,N'-DIACETYLCHITOBIOSE-SPECIFIC EIIB COMPONENT"/>
    <property type="match status" value="1"/>
</dbReference>
<sequence length="102" mass="11294">MKDLSILLVCGSGASSGFMATNINKAAKKRGLNCKVLARSKSEVDSYIDSIDMVMIGPHMKHIKPEVDEKAKERDVKVVIMKKSYYALLDGDAALDHILTYY</sequence>
<dbReference type="GO" id="GO:0009401">
    <property type="term" value="P:phosphoenolpyruvate-dependent sugar phosphotransferase system"/>
    <property type="evidence" value="ECO:0007669"/>
    <property type="project" value="UniProtKB-KW"/>
</dbReference>
<protein>
    <submittedName>
        <fullName evidence="9">PTS sugar transporter subunit IIB</fullName>
    </submittedName>
</protein>
<dbReference type="SUPFAM" id="SSF52794">
    <property type="entry name" value="PTS system IIB component-like"/>
    <property type="match status" value="1"/>
</dbReference>
<keyword evidence="6" id="KW-0418">Kinase</keyword>
<evidence type="ECO:0000256" key="1">
    <source>
        <dbReference type="ARBA" id="ARBA00022448"/>
    </source>
</evidence>
<comment type="caution">
    <text evidence="9">The sequence shown here is derived from an EMBL/GenBank/DDBJ whole genome shotgun (WGS) entry which is preliminary data.</text>
</comment>
<reference evidence="9" key="1">
    <citation type="submission" date="2021-03" db="EMBL/GenBank/DDBJ databases">
        <title>Antimicrobial resistance genes in bacteria isolated from Japanese honey, and their potential for conferring macrolide and lincosamide resistance in the American foulbrood pathogen Paenibacillus larvae.</title>
        <authorList>
            <person name="Okamoto M."/>
            <person name="Kumagai M."/>
            <person name="Kanamori H."/>
            <person name="Takamatsu D."/>
        </authorList>
    </citation>
    <scope>NUCLEOTIDE SEQUENCE</scope>
    <source>
        <strain evidence="9">J27TS8</strain>
    </source>
</reference>
<dbReference type="Gene3D" id="3.40.50.2300">
    <property type="match status" value="1"/>
</dbReference>
<dbReference type="InterPro" id="IPR003501">
    <property type="entry name" value="PTS_EIIB_2/3"/>
</dbReference>
<evidence type="ECO:0000256" key="4">
    <source>
        <dbReference type="ARBA" id="ARBA00022679"/>
    </source>
</evidence>
<evidence type="ECO:0000256" key="6">
    <source>
        <dbReference type="ARBA" id="ARBA00022777"/>
    </source>
</evidence>
<dbReference type="Proteomes" id="UP000682111">
    <property type="component" value="Unassembled WGS sequence"/>
</dbReference>
<dbReference type="PROSITE" id="PS51100">
    <property type="entry name" value="PTS_EIIB_TYPE_3"/>
    <property type="match status" value="1"/>
</dbReference>
<evidence type="ECO:0000256" key="7">
    <source>
        <dbReference type="PROSITE-ProRule" id="PRU00423"/>
    </source>
</evidence>
<dbReference type="EMBL" id="BORC01000010">
    <property type="protein sequence ID" value="GIN64124.1"/>
    <property type="molecule type" value="Genomic_DNA"/>
</dbReference>
<evidence type="ECO:0000256" key="5">
    <source>
        <dbReference type="ARBA" id="ARBA00022683"/>
    </source>
</evidence>
<keyword evidence="5" id="KW-0598">Phosphotransferase system</keyword>
<keyword evidence="1" id="KW-0813">Transport</keyword>
<dbReference type="Pfam" id="PF02302">
    <property type="entry name" value="PTS_IIB"/>
    <property type="match status" value="1"/>
</dbReference>
<dbReference type="GO" id="GO:0008982">
    <property type="term" value="F:protein-N(PI)-phosphohistidine-sugar phosphotransferase activity"/>
    <property type="evidence" value="ECO:0007669"/>
    <property type="project" value="InterPro"/>
</dbReference>
<keyword evidence="10" id="KW-1185">Reference proteome</keyword>
<evidence type="ECO:0000259" key="8">
    <source>
        <dbReference type="PROSITE" id="PS51100"/>
    </source>
</evidence>
<evidence type="ECO:0000256" key="2">
    <source>
        <dbReference type="ARBA" id="ARBA00022553"/>
    </source>
</evidence>
<keyword evidence="2" id="KW-0597">Phosphoprotein</keyword>
<proteinExistence type="predicted"/>
<dbReference type="GO" id="GO:0016301">
    <property type="term" value="F:kinase activity"/>
    <property type="evidence" value="ECO:0007669"/>
    <property type="project" value="UniProtKB-KW"/>
</dbReference>
<keyword evidence="3 9" id="KW-0762">Sugar transport</keyword>
<dbReference type="CDD" id="cd05564">
    <property type="entry name" value="PTS_IIB_chitobiose_lichenan"/>
    <property type="match status" value="1"/>
</dbReference>
<evidence type="ECO:0000256" key="3">
    <source>
        <dbReference type="ARBA" id="ARBA00022597"/>
    </source>
</evidence>
<dbReference type="InterPro" id="IPR036095">
    <property type="entry name" value="PTS_EIIB-like_sf"/>
</dbReference>
<dbReference type="InterPro" id="IPR051819">
    <property type="entry name" value="PTS_sugar-specific_EIIB"/>
</dbReference>
<dbReference type="PANTHER" id="PTHR34581">
    <property type="entry name" value="PTS SYSTEM N,N'-DIACETYLCHITOBIOSE-SPECIFIC EIIB COMPONENT"/>
    <property type="match status" value="1"/>
</dbReference>
<evidence type="ECO:0000313" key="9">
    <source>
        <dbReference type="EMBL" id="GIN64124.1"/>
    </source>
</evidence>
<feature type="domain" description="PTS EIIB type-3" evidence="8">
    <location>
        <begin position="3"/>
        <end position="102"/>
    </location>
</feature>